<evidence type="ECO:0000256" key="1">
    <source>
        <dbReference type="ARBA" id="ARBA00022801"/>
    </source>
</evidence>
<dbReference type="Gene3D" id="3.40.50.1820">
    <property type="entry name" value="alpha/beta hydrolase"/>
    <property type="match status" value="1"/>
</dbReference>
<name>A0A939J2Y2_9HYPH</name>
<dbReference type="InterPro" id="IPR050261">
    <property type="entry name" value="FrsA_esterase"/>
</dbReference>
<keyword evidence="1" id="KW-0378">Hydrolase</keyword>
<feature type="domain" description="Peptidase S9 prolyl oligopeptidase catalytic" evidence="2">
    <location>
        <begin position="120"/>
        <end position="221"/>
    </location>
</feature>
<organism evidence="3 4">
    <name type="scientific">Roseibium aggregatum</name>
    <dbReference type="NCBI Taxonomy" id="187304"/>
    <lineage>
        <taxon>Bacteria</taxon>
        <taxon>Pseudomonadati</taxon>
        <taxon>Pseudomonadota</taxon>
        <taxon>Alphaproteobacteria</taxon>
        <taxon>Hyphomicrobiales</taxon>
        <taxon>Stappiaceae</taxon>
        <taxon>Roseibium</taxon>
    </lineage>
</organism>
<proteinExistence type="predicted"/>
<dbReference type="GO" id="GO:0008236">
    <property type="term" value="F:serine-type peptidase activity"/>
    <property type="evidence" value="ECO:0007669"/>
    <property type="project" value="InterPro"/>
</dbReference>
<dbReference type="RefSeq" id="WP_207139539.1">
    <property type="nucleotide sequence ID" value="NZ_JAEKJZ010000001.1"/>
</dbReference>
<dbReference type="GO" id="GO:0052689">
    <property type="term" value="F:carboxylic ester hydrolase activity"/>
    <property type="evidence" value="ECO:0007669"/>
    <property type="project" value="UniProtKB-ARBA"/>
</dbReference>
<sequence>MQTYSTAARCRAGLAAVALFLTIGLPLLSAAHARAEEASLPYGPGTARIEIADARTDRPLSGRVWYPTATPEVHQPLGTSKVWQMPDADPEAAPAKGVFPLLVVSHGTYGNTRNQAWLGSALSRRGFIVAMVDHPGTSTFLRDPDQARQLWDRPVDLSRLITWLLEASELGDRIDRKRIYAAGHSLGGFTVAVLGGARFDSRRYRSICSEAGLKKVCAVFSGWSVSETKEDSAAMEVSRKDPRVTRIVSLDLGGTEVLSPKSLEDFDVPVLVFGAERGDMVDQNLESRALAAALPASRVRHVELADGGHFDFMGRCKPEGYELLKVHEPGDEMVCVKGTEEREAQHRRILDEMIDFLQD</sequence>
<dbReference type="InterPro" id="IPR016986">
    <property type="entry name" value="UCP031982_abhydr"/>
</dbReference>
<dbReference type="Pfam" id="PF00326">
    <property type="entry name" value="Peptidase_S9"/>
    <property type="match status" value="1"/>
</dbReference>
<evidence type="ECO:0000313" key="4">
    <source>
        <dbReference type="Proteomes" id="UP000664096"/>
    </source>
</evidence>
<reference evidence="3" key="1">
    <citation type="submission" date="2020-12" db="EMBL/GenBank/DDBJ databases">
        <title>Oil enriched cultivation method for isolating marine PHA-producing bacteria.</title>
        <authorList>
            <person name="Zheng W."/>
            <person name="Yu S."/>
            <person name="Huang Y."/>
        </authorList>
    </citation>
    <scope>NUCLEOTIDE SEQUENCE</scope>
    <source>
        <strain evidence="3">SY-2-12</strain>
    </source>
</reference>
<dbReference type="InterPro" id="IPR001375">
    <property type="entry name" value="Peptidase_S9_cat"/>
</dbReference>
<dbReference type="GO" id="GO:0006508">
    <property type="term" value="P:proteolysis"/>
    <property type="evidence" value="ECO:0007669"/>
    <property type="project" value="InterPro"/>
</dbReference>
<evidence type="ECO:0000259" key="2">
    <source>
        <dbReference type="Pfam" id="PF00326"/>
    </source>
</evidence>
<dbReference type="PANTHER" id="PTHR22946">
    <property type="entry name" value="DIENELACTONE HYDROLASE DOMAIN-CONTAINING PROTEIN-RELATED"/>
    <property type="match status" value="1"/>
</dbReference>
<dbReference type="AlphaFoldDB" id="A0A939J2Y2"/>
<dbReference type="Proteomes" id="UP000664096">
    <property type="component" value="Unassembled WGS sequence"/>
</dbReference>
<dbReference type="PANTHER" id="PTHR22946:SF9">
    <property type="entry name" value="POLYKETIDE TRANSFERASE AF380"/>
    <property type="match status" value="1"/>
</dbReference>
<accession>A0A939J2Y2</accession>
<evidence type="ECO:0000313" key="3">
    <source>
        <dbReference type="EMBL" id="MBN9670017.1"/>
    </source>
</evidence>
<dbReference type="EMBL" id="JAEKJZ010000001">
    <property type="protein sequence ID" value="MBN9670017.1"/>
    <property type="molecule type" value="Genomic_DNA"/>
</dbReference>
<protein>
    <submittedName>
        <fullName evidence="3">Prolyl oligopeptidase family serine peptidase</fullName>
    </submittedName>
</protein>
<dbReference type="InterPro" id="IPR029058">
    <property type="entry name" value="AB_hydrolase_fold"/>
</dbReference>
<dbReference type="PIRSF" id="PIRSF031982">
    <property type="entry name" value="UCP031982_abhydr"/>
    <property type="match status" value="1"/>
</dbReference>
<dbReference type="SUPFAM" id="SSF53474">
    <property type="entry name" value="alpha/beta-Hydrolases"/>
    <property type="match status" value="1"/>
</dbReference>
<gene>
    <name evidence="3" type="ORF">JF539_06680</name>
</gene>
<comment type="caution">
    <text evidence="3">The sequence shown here is derived from an EMBL/GenBank/DDBJ whole genome shotgun (WGS) entry which is preliminary data.</text>
</comment>